<name>A0A7R9T275_9CHLO</name>
<dbReference type="AlphaFoldDB" id="A0A7R9T275"/>
<accession>A0A7R9T275</accession>
<dbReference type="PROSITE" id="PS00678">
    <property type="entry name" value="WD_REPEATS_1"/>
    <property type="match status" value="1"/>
</dbReference>
<dbReference type="PANTHER" id="PTHR45176">
    <property type="entry name" value="TRANSDUCIN FAMILY PROTEIN / WD-40 REPEAT FAMILY PROTEIN-RELATED"/>
    <property type="match status" value="1"/>
</dbReference>
<dbReference type="SMART" id="SM00320">
    <property type="entry name" value="WD40"/>
    <property type="match status" value="6"/>
</dbReference>
<sequence>MAAAARAENDDARRLGGGALASATSGTFAMKDSVLITPARECLRAHDVEGGGRGRRVVVARGAEQTCACASPYSQTHVVTGSADGTLSVWDVETKKTVRSYAFPCAIYDVVYPGGESGKDYAYVSASAREDGGGRVYKVSLSKGKIVEKLGKTSRPCKLVASASGAFVACVERRTMYVWGVGKDRVGVASRALRIHHTKGVTALAFSHDDEILAAGDSSGRIVMWHGFARAVRKLQSEAQGEETEVKGDALPSTTSHWHSRAVGCLHFSADGAHLFSGGEEAVLVIWTVKDGKKTYLPRLGAPLTKIVARREDPSRLALFGSDNAVRLVNVASMTVEGTIQGVRPPVLDAKSTKSADGVAYASVVAYDPRADVLAFSAAGAALQFYDYARDNHIADLAVAPRNYVNTSGEEDSPLESHVAHASFSRDGRVLVTVDRRSDQPPSVTSAIEETLKIWERLGTTDEDENADVVVPGGAFTCVAQCEIPHKGLITSVGVRPSAHSLEESMAFTAGAEGEVKIWIPNGRVSRGGEHAGWRCRSSASHPSGSAITCGAFSADGSILATAANEIVLWDPKTNAKLATLTMPKSSPDGEPENPIKAVAFSADEPLFAACDGTTLVFWNLQTLQPWRVYSAPCVDLFAHPSVAMFVAVFAPQRSSEDVEGVENAAVVVRFTGRDATPASAYACRDGAPEAVIFPPGDRSDRAAAATSLESSTPMLVITRDRQIIRVGAETNREARVRDDMDIDLKLATKTFPGGVAVVGAPANPQLKEYLADTEASVRALNLSTEDDDDVPAQERVIGGALQGVGKMPWGALFDSPSHELPPLTTLCPRFMDSMLVRQAKPDAE</sequence>
<dbReference type="PROSITE" id="PS50082">
    <property type="entry name" value="WD_REPEATS_2"/>
    <property type="match status" value="3"/>
</dbReference>
<dbReference type="Pfam" id="PF23869">
    <property type="entry name" value="Beta-prop_WDR75_1st"/>
    <property type="match status" value="1"/>
</dbReference>
<keyword evidence="5" id="KW-0677">Repeat</keyword>
<proteinExistence type="predicted"/>
<reference evidence="9" key="1">
    <citation type="submission" date="2021-01" db="EMBL/GenBank/DDBJ databases">
        <authorList>
            <person name="Corre E."/>
            <person name="Pelletier E."/>
            <person name="Niang G."/>
            <person name="Scheremetjew M."/>
            <person name="Finn R."/>
            <person name="Kale V."/>
            <person name="Holt S."/>
            <person name="Cochrane G."/>
            <person name="Meng A."/>
            <person name="Brown T."/>
            <person name="Cohen L."/>
        </authorList>
    </citation>
    <scope>NUCLEOTIDE SEQUENCE</scope>
    <source>
        <strain evidence="9">Clade-A-BCC118000</strain>
    </source>
</reference>
<gene>
    <name evidence="9" type="ORF">OLUC0939_LOCUS3278</name>
</gene>
<organism evidence="9">
    <name type="scientific">Ostreococcus sp. 'lucimarinus'</name>
    <dbReference type="NCBI Taxonomy" id="242159"/>
    <lineage>
        <taxon>Eukaryota</taxon>
        <taxon>Viridiplantae</taxon>
        <taxon>Chlorophyta</taxon>
        <taxon>Mamiellophyceae</taxon>
        <taxon>Mamiellales</taxon>
        <taxon>Bathycoccaceae</taxon>
        <taxon>Ostreococcus</taxon>
    </lineage>
</organism>
<dbReference type="InterPro" id="IPR057644">
    <property type="entry name" value="Beta-prop_WDR75_2nd"/>
</dbReference>
<protein>
    <recommendedName>
        <fullName evidence="8">WD repeat-containing protein 75 second beta-propeller domain-containing protein</fullName>
    </recommendedName>
</protein>
<evidence type="ECO:0000256" key="7">
    <source>
        <dbReference type="PROSITE-ProRule" id="PRU00221"/>
    </source>
</evidence>
<dbReference type="Pfam" id="PF23769">
    <property type="entry name" value="Beta-prop_WDR75_2nd"/>
    <property type="match status" value="1"/>
</dbReference>
<evidence type="ECO:0000256" key="3">
    <source>
        <dbReference type="ARBA" id="ARBA00022552"/>
    </source>
</evidence>
<keyword evidence="6" id="KW-0539">Nucleus</keyword>
<dbReference type="EMBL" id="HBDX01003809">
    <property type="protein sequence ID" value="CAD8222554.1"/>
    <property type="molecule type" value="Transcribed_RNA"/>
</dbReference>
<dbReference type="InterPro" id="IPR015943">
    <property type="entry name" value="WD40/YVTN_repeat-like_dom_sf"/>
</dbReference>
<feature type="domain" description="WD repeat-containing protein 75 second beta-propeller" evidence="8">
    <location>
        <begin position="368"/>
        <end position="625"/>
    </location>
</feature>
<dbReference type="SUPFAM" id="SSF63829">
    <property type="entry name" value="Calcium-dependent phosphotriesterase"/>
    <property type="match status" value="1"/>
</dbReference>
<evidence type="ECO:0000259" key="8">
    <source>
        <dbReference type="Pfam" id="PF23769"/>
    </source>
</evidence>
<evidence type="ECO:0000256" key="2">
    <source>
        <dbReference type="ARBA" id="ARBA00022517"/>
    </source>
</evidence>
<dbReference type="InterPro" id="IPR019775">
    <property type="entry name" value="WD40_repeat_CS"/>
</dbReference>
<feature type="repeat" description="WD" evidence="7">
    <location>
        <begin position="256"/>
        <end position="297"/>
    </location>
</feature>
<evidence type="ECO:0000256" key="4">
    <source>
        <dbReference type="ARBA" id="ARBA00022574"/>
    </source>
</evidence>
<comment type="subcellular location">
    <subcellularLocation>
        <location evidence="1">Nucleus</location>
        <location evidence="1">Nucleolus</location>
    </subcellularLocation>
</comment>
<dbReference type="Gene3D" id="2.130.10.10">
    <property type="entry name" value="YVTN repeat-like/Quinoprotein amine dehydrogenase"/>
    <property type="match status" value="3"/>
</dbReference>
<dbReference type="InterPro" id="IPR011047">
    <property type="entry name" value="Quinoprotein_ADH-like_sf"/>
</dbReference>
<dbReference type="PANTHER" id="PTHR45176:SF1">
    <property type="entry name" value="TRANSDUCIN FAMILY PROTEIN _ WD-40 REPEAT FAMILY PROTEIN-RELATED"/>
    <property type="match status" value="1"/>
</dbReference>
<keyword evidence="3" id="KW-0698">rRNA processing</keyword>
<dbReference type="InterPro" id="IPR001680">
    <property type="entry name" value="WD40_rpt"/>
</dbReference>
<dbReference type="SUPFAM" id="SSF50998">
    <property type="entry name" value="Quinoprotein alcohol dehydrogenase-like"/>
    <property type="match status" value="1"/>
</dbReference>
<feature type="repeat" description="WD" evidence="7">
    <location>
        <begin position="78"/>
        <end position="100"/>
    </location>
</feature>
<evidence type="ECO:0000256" key="6">
    <source>
        <dbReference type="ARBA" id="ARBA00023242"/>
    </source>
</evidence>
<evidence type="ECO:0000256" key="5">
    <source>
        <dbReference type="ARBA" id="ARBA00022737"/>
    </source>
</evidence>
<evidence type="ECO:0000256" key="1">
    <source>
        <dbReference type="ARBA" id="ARBA00004604"/>
    </source>
</evidence>
<feature type="repeat" description="WD" evidence="7">
    <location>
        <begin position="194"/>
        <end position="225"/>
    </location>
</feature>
<keyword evidence="2" id="KW-0690">Ribosome biogenesis</keyword>
<evidence type="ECO:0000313" key="9">
    <source>
        <dbReference type="EMBL" id="CAD8222554.1"/>
    </source>
</evidence>
<keyword evidence="4 7" id="KW-0853">WD repeat</keyword>